<dbReference type="SMART" id="SM00355">
    <property type="entry name" value="ZnF_C2H2"/>
    <property type="match status" value="5"/>
</dbReference>
<dbReference type="PANTHER" id="PTHR24388">
    <property type="entry name" value="ZINC FINGER PROTEIN"/>
    <property type="match status" value="1"/>
</dbReference>
<keyword evidence="7" id="KW-0539">Nucleus</keyword>
<dbReference type="PANTHER" id="PTHR24388:SF54">
    <property type="entry name" value="PROTEIN ESCARGOT"/>
    <property type="match status" value="1"/>
</dbReference>
<feature type="domain" description="C2H2-type" evidence="10">
    <location>
        <begin position="343"/>
        <end position="370"/>
    </location>
</feature>
<feature type="domain" description="C2H2-type" evidence="10">
    <location>
        <begin position="399"/>
        <end position="417"/>
    </location>
</feature>
<dbReference type="InterPro" id="IPR036236">
    <property type="entry name" value="Znf_C2H2_sf"/>
</dbReference>
<comment type="subcellular location">
    <subcellularLocation>
        <location evidence="1">Nucleus</location>
    </subcellularLocation>
</comment>
<dbReference type="Proteomes" id="UP000030665">
    <property type="component" value="Unassembled WGS sequence"/>
</dbReference>
<protein>
    <submittedName>
        <fullName evidence="11">Zinc finger protein SLUG</fullName>
    </submittedName>
</protein>
<evidence type="ECO:0000256" key="5">
    <source>
        <dbReference type="ARBA" id="ARBA00022833"/>
    </source>
</evidence>
<evidence type="ECO:0000256" key="6">
    <source>
        <dbReference type="ARBA" id="ARBA00023125"/>
    </source>
</evidence>
<gene>
    <name evidence="11" type="ORF">TTRE_0000063401</name>
</gene>
<keyword evidence="2" id="KW-0479">Metal-binding</keyword>
<evidence type="ECO:0000259" key="10">
    <source>
        <dbReference type="PROSITE" id="PS50157"/>
    </source>
</evidence>
<dbReference type="PROSITE" id="PS50157">
    <property type="entry name" value="ZINC_FINGER_C2H2_2"/>
    <property type="match status" value="5"/>
</dbReference>
<keyword evidence="12" id="KW-1185">Reference proteome</keyword>
<comment type="similarity">
    <text evidence="8">Belongs to the snail C2H2-type zinc-finger protein family.</text>
</comment>
<dbReference type="STRING" id="36087.A0A077Z199"/>
<dbReference type="SUPFAM" id="SSF57667">
    <property type="entry name" value="beta-beta-alpha zinc fingers"/>
    <property type="match status" value="2"/>
</dbReference>
<dbReference type="OrthoDB" id="5428132at2759"/>
<evidence type="ECO:0000313" key="12">
    <source>
        <dbReference type="Proteomes" id="UP000030665"/>
    </source>
</evidence>
<feature type="domain" description="C2H2-type" evidence="10">
    <location>
        <begin position="286"/>
        <end position="308"/>
    </location>
</feature>
<dbReference type="EMBL" id="HG805820">
    <property type="protein sequence ID" value="CDW52375.1"/>
    <property type="molecule type" value="Genomic_DNA"/>
</dbReference>
<keyword evidence="5" id="KW-0862">Zinc</keyword>
<keyword evidence="3" id="KW-0677">Repeat</keyword>
<dbReference type="FunFam" id="3.30.160.60:FF:000942">
    <property type="entry name" value="Snail zinc finger protein"/>
    <property type="match status" value="1"/>
</dbReference>
<dbReference type="GO" id="GO:0000978">
    <property type="term" value="F:RNA polymerase II cis-regulatory region sequence-specific DNA binding"/>
    <property type="evidence" value="ECO:0007669"/>
    <property type="project" value="TreeGrafter"/>
</dbReference>
<evidence type="ECO:0000256" key="1">
    <source>
        <dbReference type="ARBA" id="ARBA00004123"/>
    </source>
</evidence>
<dbReference type="GO" id="GO:0005634">
    <property type="term" value="C:nucleus"/>
    <property type="evidence" value="ECO:0007669"/>
    <property type="project" value="UniProtKB-SubCell"/>
</dbReference>
<organism evidence="11 12">
    <name type="scientific">Trichuris trichiura</name>
    <name type="common">Whipworm</name>
    <name type="synonym">Trichocephalus trichiurus</name>
    <dbReference type="NCBI Taxonomy" id="36087"/>
    <lineage>
        <taxon>Eukaryota</taxon>
        <taxon>Metazoa</taxon>
        <taxon>Ecdysozoa</taxon>
        <taxon>Nematoda</taxon>
        <taxon>Enoplea</taxon>
        <taxon>Dorylaimia</taxon>
        <taxon>Trichinellida</taxon>
        <taxon>Trichuridae</taxon>
        <taxon>Trichuris</taxon>
    </lineage>
</organism>
<dbReference type="Pfam" id="PF00096">
    <property type="entry name" value="zf-C2H2"/>
    <property type="match status" value="5"/>
</dbReference>
<proteinExistence type="inferred from homology"/>
<evidence type="ECO:0000256" key="7">
    <source>
        <dbReference type="ARBA" id="ARBA00023242"/>
    </source>
</evidence>
<evidence type="ECO:0000256" key="9">
    <source>
        <dbReference type="PROSITE-ProRule" id="PRU00042"/>
    </source>
</evidence>
<keyword evidence="4 9" id="KW-0863">Zinc-finger</keyword>
<evidence type="ECO:0000313" key="11">
    <source>
        <dbReference type="EMBL" id="CDW52375.1"/>
    </source>
</evidence>
<feature type="domain" description="C2H2-type" evidence="10">
    <location>
        <begin position="317"/>
        <end position="340"/>
    </location>
</feature>
<dbReference type="Gene3D" id="3.30.160.60">
    <property type="entry name" value="Classic Zinc Finger"/>
    <property type="match status" value="4"/>
</dbReference>
<evidence type="ECO:0000256" key="2">
    <source>
        <dbReference type="ARBA" id="ARBA00022723"/>
    </source>
</evidence>
<dbReference type="InterPro" id="IPR050527">
    <property type="entry name" value="Snail/Krueppel_Znf"/>
</dbReference>
<reference evidence="11" key="1">
    <citation type="submission" date="2014-01" db="EMBL/GenBank/DDBJ databases">
        <authorList>
            <person name="Aslett M."/>
        </authorList>
    </citation>
    <scope>NUCLEOTIDE SEQUENCE</scope>
</reference>
<keyword evidence="6" id="KW-0238">DNA-binding</keyword>
<dbReference type="FunFam" id="3.30.160.60:FF:000693">
    <property type="entry name" value="Snail family zinc finger 1a"/>
    <property type="match status" value="1"/>
</dbReference>
<dbReference type="AlphaFoldDB" id="A0A077Z199"/>
<evidence type="ECO:0000256" key="3">
    <source>
        <dbReference type="ARBA" id="ARBA00022737"/>
    </source>
</evidence>
<name>A0A077Z199_TRITR</name>
<dbReference type="PROSITE" id="PS00028">
    <property type="entry name" value="ZINC_FINGER_C2H2_1"/>
    <property type="match status" value="4"/>
</dbReference>
<dbReference type="InterPro" id="IPR013087">
    <property type="entry name" value="Znf_C2H2_type"/>
</dbReference>
<dbReference type="GO" id="GO:0000981">
    <property type="term" value="F:DNA-binding transcription factor activity, RNA polymerase II-specific"/>
    <property type="evidence" value="ECO:0007669"/>
    <property type="project" value="TreeGrafter"/>
</dbReference>
<evidence type="ECO:0000256" key="4">
    <source>
        <dbReference type="ARBA" id="ARBA00022771"/>
    </source>
</evidence>
<evidence type="ECO:0000256" key="8">
    <source>
        <dbReference type="ARBA" id="ARBA00037948"/>
    </source>
</evidence>
<dbReference type="GO" id="GO:0008270">
    <property type="term" value="F:zinc ion binding"/>
    <property type="evidence" value="ECO:0007669"/>
    <property type="project" value="UniProtKB-KW"/>
</dbReference>
<accession>A0A077Z199</accession>
<sequence>MSERARPSENYFNPGWLVHRGRYPQGRAGLRVGAHYMAYKRQETMNKNVVGTNGMKKRSIFEDVTRLAGIAVAGSTTLDECAGPSELCMASLQKAEESRIFPQVSNLGLTVEPTLPSVLKQQSNTLPSASMAMLNHLFATKCLYTSAVANTALTASLAGLSTALPDLWDPKSACSSLALLDSLMRGAKESALSQTQPEFVPIGWHPQDQRVQQQQQARGAMSLAKFYDSMYARQPCTSASKVILMNRNSATLPADRLSMDGESNVVSGLSSQSRNLTVKSEPSSRLQCPDCSRSYSTLGGLSKHRQFHCVSQVKRQFGCKFCGKQYSTLGAMKMHIRTHTLPCKCHLCGKAFSRPWLLQGHIRTHTGEKPFCCGHCGRAFADRSNLRAHLQTHTHLKKYSCKMCQKTFSRMSLLTKHAAAKLGYVTRSMGQFLTAADCGRMFYVLWRLHLWGNDGWMRRWQRNTAVERGVSAGSDNSPPSTEAFNLFDGPKSDQPIFAKVPAFFDGSLMEDSSKCWHVKVERLIAWPPTEGVKLAWRGEMRPGGGSKRADVVAGAAGSRALKADDRLMTVPLLWRWYH</sequence>
<feature type="domain" description="C2H2-type" evidence="10">
    <location>
        <begin position="371"/>
        <end position="398"/>
    </location>
</feature>
<reference evidence="11" key="2">
    <citation type="submission" date="2014-03" db="EMBL/GenBank/DDBJ databases">
        <title>The whipworm genome and dual-species transcriptomics of an intimate host-pathogen interaction.</title>
        <authorList>
            <person name="Foth B.J."/>
            <person name="Tsai I.J."/>
            <person name="Reid A.J."/>
            <person name="Bancroft A.J."/>
            <person name="Nichol S."/>
            <person name="Tracey A."/>
            <person name="Holroyd N."/>
            <person name="Cotton J.A."/>
            <person name="Stanley E.J."/>
            <person name="Zarowiecki M."/>
            <person name="Liu J.Z."/>
            <person name="Huckvale T."/>
            <person name="Cooper P.J."/>
            <person name="Grencis R.K."/>
            <person name="Berriman M."/>
        </authorList>
    </citation>
    <scope>NUCLEOTIDE SEQUENCE [LARGE SCALE GENOMIC DNA]</scope>
</reference>